<organism evidence="1 2">
    <name type="scientific">Roridomyces roridus</name>
    <dbReference type="NCBI Taxonomy" id="1738132"/>
    <lineage>
        <taxon>Eukaryota</taxon>
        <taxon>Fungi</taxon>
        <taxon>Dikarya</taxon>
        <taxon>Basidiomycota</taxon>
        <taxon>Agaricomycotina</taxon>
        <taxon>Agaricomycetes</taxon>
        <taxon>Agaricomycetidae</taxon>
        <taxon>Agaricales</taxon>
        <taxon>Marasmiineae</taxon>
        <taxon>Mycenaceae</taxon>
        <taxon>Roridomyces</taxon>
    </lineage>
</organism>
<dbReference type="SUPFAM" id="SSF50685">
    <property type="entry name" value="Barwin-like endoglucanases"/>
    <property type="match status" value="1"/>
</dbReference>
<dbReference type="EMBL" id="JARKIF010000048">
    <property type="protein sequence ID" value="KAJ7607712.1"/>
    <property type="molecule type" value="Genomic_DNA"/>
</dbReference>
<protein>
    <submittedName>
        <fullName evidence="1">Uncharacterized protein</fullName>
    </submittedName>
</protein>
<gene>
    <name evidence="1" type="ORF">FB45DRAFT_1040096</name>
</gene>
<keyword evidence="2" id="KW-1185">Reference proteome</keyword>
<name>A0AAD7B2A9_9AGAR</name>
<evidence type="ECO:0000313" key="1">
    <source>
        <dbReference type="EMBL" id="KAJ7607712.1"/>
    </source>
</evidence>
<proteinExistence type="predicted"/>
<reference evidence="1" key="1">
    <citation type="submission" date="2023-03" db="EMBL/GenBank/DDBJ databases">
        <title>Massive genome expansion in bonnet fungi (Mycena s.s.) driven by repeated elements and novel gene families across ecological guilds.</title>
        <authorList>
            <consortium name="Lawrence Berkeley National Laboratory"/>
            <person name="Harder C.B."/>
            <person name="Miyauchi S."/>
            <person name="Viragh M."/>
            <person name="Kuo A."/>
            <person name="Thoen E."/>
            <person name="Andreopoulos B."/>
            <person name="Lu D."/>
            <person name="Skrede I."/>
            <person name="Drula E."/>
            <person name="Henrissat B."/>
            <person name="Morin E."/>
            <person name="Kohler A."/>
            <person name="Barry K."/>
            <person name="LaButti K."/>
            <person name="Morin E."/>
            <person name="Salamov A."/>
            <person name="Lipzen A."/>
            <person name="Mereny Z."/>
            <person name="Hegedus B."/>
            <person name="Baldrian P."/>
            <person name="Stursova M."/>
            <person name="Weitz H."/>
            <person name="Taylor A."/>
            <person name="Grigoriev I.V."/>
            <person name="Nagy L.G."/>
            <person name="Martin F."/>
            <person name="Kauserud H."/>
        </authorList>
    </citation>
    <scope>NUCLEOTIDE SEQUENCE</scope>
    <source>
        <strain evidence="1">9284</strain>
    </source>
</reference>
<dbReference type="AlphaFoldDB" id="A0AAD7B2A9"/>
<accession>A0AAD7B2A9</accession>
<dbReference type="CDD" id="cd22191">
    <property type="entry name" value="DPBB_RlpA_EXP_N-like"/>
    <property type="match status" value="1"/>
</dbReference>
<dbReference type="Gene3D" id="2.40.40.10">
    <property type="entry name" value="RlpA-like domain"/>
    <property type="match status" value="1"/>
</dbReference>
<dbReference type="InterPro" id="IPR036908">
    <property type="entry name" value="RlpA-like_sf"/>
</dbReference>
<sequence length="83" mass="8479">MKGALEPNTSIPRRPDEVPHPVFILALATTVSAFTGPATFFVPNGGAGTCGHTIHSGDFAVALNPSDYARGAHCGKAISITCA</sequence>
<comment type="caution">
    <text evidence="1">The sequence shown here is derived from an EMBL/GenBank/DDBJ whole genome shotgun (WGS) entry which is preliminary data.</text>
</comment>
<dbReference type="Proteomes" id="UP001221142">
    <property type="component" value="Unassembled WGS sequence"/>
</dbReference>
<evidence type="ECO:0000313" key="2">
    <source>
        <dbReference type="Proteomes" id="UP001221142"/>
    </source>
</evidence>